<dbReference type="RefSeq" id="WP_134214081.1">
    <property type="nucleotide sequence ID" value="NZ_QFFZ01000024.1"/>
</dbReference>
<dbReference type="SUPFAM" id="SSF46785">
    <property type="entry name" value="Winged helix' DNA-binding domain"/>
    <property type="match status" value="1"/>
</dbReference>
<dbReference type="Pfam" id="PF01022">
    <property type="entry name" value="HTH_5"/>
    <property type="match status" value="1"/>
</dbReference>
<feature type="domain" description="HTH arsR-type" evidence="4">
    <location>
        <begin position="3"/>
        <end position="91"/>
    </location>
</feature>
<reference evidence="5 6" key="1">
    <citation type="journal article" date="2018" name="Environ. Microbiol.">
        <title>Novel energy conservation strategies and behaviour of Pelotomaculum schinkii driving syntrophic propionate catabolism.</title>
        <authorList>
            <person name="Hidalgo-Ahumada C.A.P."/>
            <person name="Nobu M.K."/>
            <person name="Narihiro T."/>
            <person name="Tamaki H."/>
            <person name="Liu W.T."/>
            <person name="Kamagata Y."/>
            <person name="Stams A.J.M."/>
            <person name="Imachi H."/>
            <person name="Sousa D.Z."/>
        </authorList>
    </citation>
    <scope>NUCLEOTIDE SEQUENCE [LARGE SCALE GENOMIC DNA]</scope>
    <source>
        <strain evidence="5 6">MGP</strain>
    </source>
</reference>
<dbReference type="PRINTS" id="PR00778">
    <property type="entry name" value="HTHARSR"/>
</dbReference>
<evidence type="ECO:0000256" key="1">
    <source>
        <dbReference type="ARBA" id="ARBA00023015"/>
    </source>
</evidence>
<dbReference type="InterPro" id="IPR036390">
    <property type="entry name" value="WH_DNA-bd_sf"/>
</dbReference>
<dbReference type="InterPro" id="IPR001845">
    <property type="entry name" value="HTH_ArsR_DNA-bd_dom"/>
</dbReference>
<evidence type="ECO:0000313" key="6">
    <source>
        <dbReference type="Proteomes" id="UP000297597"/>
    </source>
</evidence>
<sequence length="91" mass="10192">MKIEGNYTEKAELLKALAHPTRLCIVHGLMDSECNVNKITGCMEMPQSTISQQLAILRSKGIIEGRRKGTEICYSVINKKAREIVTLLMND</sequence>
<comment type="caution">
    <text evidence="5">The sequence shown here is derived from an EMBL/GenBank/DDBJ whole genome shotgun (WGS) entry which is preliminary data.</text>
</comment>
<protein>
    <submittedName>
        <fullName evidence="5">Transcriptional repressor PagR</fullName>
    </submittedName>
</protein>
<keyword evidence="3" id="KW-0804">Transcription</keyword>
<dbReference type="OrthoDB" id="9802016at2"/>
<gene>
    <name evidence="5" type="primary">pagR</name>
    <name evidence="5" type="ORF">Pmgp_02251</name>
</gene>
<dbReference type="PROSITE" id="PS50987">
    <property type="entry name" value="HTH_ARSR_2"/>
    <property type="match status" value="1"/>
</dbReference>
<evidence type="ECO:0000256" key="2">
    <source>
        <dbReference type="ARBA" id="ARBA00023125"/>
    </source>
</evidence>
<keyword evidence="6" id="KW-1185">Reference proteome</keyword>
<dbReference type="SMART" id="SM00418">
    <property type="entry name" value="HTH_ARSR"/>
    <property type="match status" value="1"/>
</dbReference>
<dbReference type="GO" id="GO:0003677">
    <property type="term" value="F:DNA binding"/>
    <property type="evidence" value="ECO:0007669"/>
    <property type="project" value="UniProtKB-KW"/>
</dbReference>
<accession>A0A4Y7RNZ4</accession>
<dbReference type="Gene3D" id="1.10.10.10">
    <property type="entry name" value="Winged helix-like DNA-binding domain superfamily/Winged helix DNA-binding domain"/>
    <property type="match status" value="1"/>
</dbReference>
<dbReference type="AlphaFoldDB" id="A0A4Y7RNZ4"/>
<proteinExistence type="predicted"/>
<dbReference type="PANTHER" id="PTHR43132:SF2">
    <property type="entry name" value="ARSENICAL RESISTANCE OPERON REPRESSOR ARSR-RELATED"/>
    <property type="match status" value="1"/>
</dbReference>
<evidence type="ECO:0000259" key="4">
    <source>
        <dbReference type="PROSITE" id="PS50987"/>
    </source>
</evidence>
<keyword evidence="1" id="KW-0805">Transcription regulation</keyword>
<organism evidence="5 6">
    <name type="scientific">Pelotomaculum propionicicum</name>
    <dbReference type="NCBI Taxonomy" id="258475"/>
    <lineage>
        <taxon>Bacteria</taxon>
        <taxon>Bacillati</taxon>
        <taxon>Bacillota</taxon>
        <taxon>Clostridia</taxon>
        <taxon>Eubacteriales</taxon>
        <taxon>Desulfotomaculaceae</taxon>
        <taxon>Pelotomaculum</taxon>
    </lineage>
</organism>
<dbReference type="PANTHER" id="PTHR43132">
    <property type="entry name" value="ARSENICAL RESISTANCE OPERON REPRESSOR ARSR-RELATED"/>
    <property type="match status" value="1"/>
</dbReference>
<evidence type="ECO:0000313" key="5">
    <source>
        <dbReference type="EMBL" id="TEB10561.1"/>
    </source>
</evidence>
<dbReference type="Proteomes" id="UP000297597">
    <property type="component" value="Unassembled WGS sequence"/>
</dbReference>
<dbReference type="InterPro" id="IPR011991">
    <property type="entry name" value="ArsR-like_HTH"/>
</dbReference>
<keyword evidence="2" id="KW-0238">DNA-binding</keyword>
<dbReference type="GO" id="GO:0003700">
    <property type="term" value="F:DNA-binding transcription factor activity"/>
    <property type="evidence" value="ECO:0007669"/>
    <property type="project" value="InterPro"/>
</dbReference>
<dbReference type="NCBIfam" id="NF033788">
    <property type="entry name" value="HTH_metalloreg"/>
    <property type="match status" value="1"/>
</dbReference>
<dbReference type="InterPro" id="IPR036388">
    <property type="entry name" value="WH-like_DNA-bd_sf"/>
</dbReference>
<dbReference type="CDD" id="cd00090">
    <property type="entry name" value="HTH_ARSR"/>
    <property type="match status" value="1"/>
</dbReference>
<evidence type="ECO:0000256" key="3">
    <source>
        <dbReference type="ARBA" id="ARBA00023163"/>
    </source>
</evidence>
<dbReference type="InterPro" id="IPR051011">
    <property type="entry name" value="Metal_resp_trans_reg"/>
</dbReference>
<name>A0A4Y7RNZ4_9FIRM</name>
<dbReference type="EMBL" id="QFFZ01000024">
    <property type="protein sequence ID" value="TEB10561.1"/>
    <property type="molecule type" value="Genomic_DNA"/>
</dbReference>